<accession>A0A317XE74</accession>
<proteinExistence type="predicted"/>
<organism evidence="2 3">
    <name type="scientific">Testicularia cyperi</name>
    <dbReference type="NCBI Taxonomy" id="1882483"/>
    <lineage>
        <taxon>Eukaryota</taxon>
        <taxon>Fungi</taxon>
        <taxon>Dikarya</taxon>
        <taxon>Basidiomycota</taxon>
        <taxon>Ustilaginomycotina</taxon>
        <taxon>Ustilaginomycetes</taxon>
        <taxon>Ustilaginales</taxon>
        <taxon>Anthracoideaceae</taxon>
        <taxon>Testicularia</taxon>
    </lineage>
</organism>
<gene>
    <name evidence="2" type="ORF">BCV70DRAFT_203353</name>
</gene>
<evidence type="ECO:0000313" key="3">
    <source>
        <dbReference type="Proteomes" id="UP000246740"/>
    </source>
</evidence>
<sequence length="68" mass="7656">MQGVHPGQGRHCATPPARASIQRTSPSRRRYNPRTSSMKLETGHTHTHTHPRSCKDEAMLVELALQQQ</sequence>
<dbReference type="Proteomes" id="UP000246740">
    <property type="component" value="Unassembled WGS sequence"/>
</dbReference>
<evidence type="ECO:0000313" key="2">
    <source>
        <dbReference type="EMBL" id="PWY96886.1"/>
    </source>
</evidence>
<protein>
    <submittedName>
        <fullName evidence="2">Uncharacterized protein</fullName>
    </submittedName>
</protein>
<evidence type="ECO:0000256" key="1">
    <source>
        <dbReference type="SAM" id="MobiDB-lite"/>
    </source>
</evidence>
<name>A0A317XE74_9BASI</name>
<feature type="region of interest" description="Disordered" evidence="1">
    <location>
        <begin position="1"/>
        <end position="53"/>
    </location>
</feature>
<dbReference type="EMBL" id="KZ819244">
    <property type="protein sequence ID" value="PWY96886.1"/>
    <property type="molecule type" value="Genomic_DNA"/>
</dbReference>
<reference evidence="2 3" key="1">
    <citation type="journal article" date="2018" name="Mol. Biol. Evol.">
        <title>Broad Genomic Sampling Reveals a Smut Pathogenic Ancestry of the Fungal Clade Ustilaginomycotina.</title>
        <authorList>
            <person name="Kijpornyongpan T."/>
            <person name="Mondo S.J."/>
            <person name="Barry K."/>
            <person name="Sandor L."/>
            <person name="Lee J."/>
            <person name="Lipzen A."/>
            <person name="Pangilinan J."/>
            <person name="LaButti K."/>
            <person name="Hainaut M."/>
            <person name="Henrissat B."/>
            <person name="Grigoriev I.V."/>
            <person name="Spatafora J.W."/>
            <person name="Aime M.C."/>
        </authorList>
    </citation>
    <scope>NUCLEOTIDE SEQUENCE [LARGE SCALE GENOMIC DNA]</scope>
    <source>
        <strain evidence="2 3">MCA 3645</strain>
    </source>
</reference>
<dbReference type="InParanoid" id="A0A317XE74"/>
<dbReference type="AlphaFoldDB" id="A0A317XE74"/>
<keyword evidence="3" id="KW-1185">Reference proteome</keyword>